<comment type="similarity">
    <text evidence="3">Belongs to the RBT5 family.</text>
</comment>
<feature type="disulfide bond" evidence="15">
    <location>
        <begin position="210"/>
        <end position="243"/>
    </location>
</feature>
<evidence type="ECO:0000256" key="5">
    <source>
        <dbReference type="ARBA" id="ARBA00022525"/>
    </source>
</evidence>
<evidence type="ECO:0000313" key="19">
    <source>
        <dbReference type="Proteomes" id="UP001305647"/>
    </source>
</evidence>
<comment type="subcellular location">
    <subcellularLocation>
        <location evidence="1">Cell membrane</location>
        <topology evidence="1">Lipid-anchor</topology>
        <topology evidence="1">GPI-anchor</topology>
    </subcellularLocation>
    <subcellularLocation>
        <location evidence="2">Secreted</location>
    </subcellularLocation>
</comment>
<sequence>MDGLDDARWLVPHIRYGGIRTLHVSSPGRATIQCQSKHYPDRHQDAVPPFPADPQADSGCGRDGDPPFAGCWSGASRQWLASGADPGHAGAAGPGADAVEFLGRCLGSRHGYLTRPTGPRLHRGLLFPVWFPCHFEISPTAPETSQSIALQTPHTIATMKIPAGLLSLALASAVAAQGSPELPGCATSCADDFLTGGIGDCSNADIACICANDEFLNSIACCLVDVCSEAEQEQAVQFALGICAGSGVSDLPTAVVCESASSATSTAASTEASTEASTDSADAATTASESEAMETTAAPTTTASDATEADVTSTTNTGAGPRPTAGAGLGAIGGIVAALALL</sequence>
<evidence type="ECO:0000313" key="18">
    <source>
        <dbReference type="EMBL" id="KAK4100905.1"/>
    </source>
</evidence>
<accession>A0AAN6PZN2</accession>
<keyword evidence="13" id="KW-0325">Glycoprotein</keyword>
<feature type="region of interest" description="Disordered" evidence="16">
    <location>
        <begin position="40"/>
        <end position="64"/>
    </location>
</feature>
<keyword evidence="12 15" id="KW-1015">Disulfide bond</keyword>
<keyword evidence="19" id="KW-1185">Reference proteome</keyword>
<reference evidence="18" key="2">
    <citation type="submission" date="2023-05" db="EMBL/GenBank/DDBJ databases">
        <authorList>
            <consortium name="Lawrence Berkeley National Laboratory"/>
            <person name="Steindorff A."/>
            <person name="Hensen N."/>
            <person name="Bonometti L."/>
            <person name="Westerberg I."/>
            <person name="Brannstrom I.O."/>
            <person name="Guillou S."/>
            <person name="Cros-Aarteil S."/>
            <person name="Calhoun S."/>
            <person name="Haridas S."/>
            <person name="Kuo A."/>
            <person name="Mondo S."/>
            <person name="Pangilinan J."/>
            <person name="Riley R."/>
            <person name="Labutti K."/>
            <person name="Andreopoulos B."/>
            <person name="Lipzen A."/>
            <person name="Chen C."/>
            <person name="Yanf M."/>
            <person name="Daum C."/>
            <person name="Ng V."/>
            <person name="Clum A."/>
            <person name="Ohm R."/>
            <person name="Martin F."/>
            <person name="Silar P."/>
            <person name="Natvig D."/>
            <person name="Lalanne C."/>
            <person name="Gautier V."/>
            <person name="Ament-Velasquez S.L."/>
            <person name="Kruys A."/>
            <person name="Hutchinson M.I."/>
            <person name="Powell A.J."/>
            <person name="Barry K."/>
            <person name="Miller A.N."/>
            <person name="Grigoriev I.V."/>
            <person name="Debuchy R."/>
            <person name="Gladieux P."/>
            <person name="Thoren M.H."/>
            <person name="Johannesson H."/>
        </authorList>
    </citation>
    <scope>NUCLEOTIDE SEQUENCE</scope>
    <source>
        <strain evidence="18">CBS 757.83</strain>
    </source>
</reference>
<keyword evidence="5" id="KW-0964">Secreted</keyword>
<evidence type="ECO:0000256" key="1">
    <source>
        <dbReference type="ARBA" id="ARBA00004609"/>
    </source>
</evidence>
<evidence type="ECO:0000256" key="15">
    <source>
        <dbReference type="PROSITE-ProRule" id="PRU01356"/>
    </source>
</evidence>
<dbReference type="GO" id="GO:0098552">
    <property type="term" value="C:side of membrane"/>
    <property type="evidence" value="ECO:0007669"/>
    <property type="project" value="UniProtKB-KW"/>
</dbReference>
<organism evidence="18 19">
    <name type="scientific">Parathielavia hyrcaniae</name>
    <dbReference type="NCBI Taxonomy" id="113614"/>
    <lineage>
        <taxon>Eukaryota</taxon>
        <taxon>Fungi</taxon>
        <taxon>Dikarya</taxon>
        <taxon>Ascomycota</taxon>
        <taxon>Pezizomycotina</taxon>
        <taxon>Sordariomycetes</taxon>
        <taxon>Sordariomycetidae</taxon>
        <taxon>Sordariales</taxon>
        <taxon>Chaetomiaceae</taxon>
        <taxon>Parathielavia</taxon>
    </lineage>
</organism>
<dbReference type="Pfam" id="PF05730">
    <property type="entry name" value="CFEM"/>
    <property type="match status" value="1"/>
</dbReference>
<evidence type="ECO:0000256" key="11">
    <source>
        <dbReference type="ARBA" id="ARBA00023136"/>
    </source>
</evidence>
<keyword evidence="10 15" id="KW-0408">Iron</keyword>
<dbReference type="EMBL" id="MU863638">
    <property type="protein sequence ID" value="KAK4100905.1"/>
    <property type="molecule type" value="Genomic_DNA"/>
</dbReference>
<keyword evidence="4" id="KW-1003">Cell membrane</keyword>
<keyword evidence="7" id="KW-0336">GPI-anchor</keyword>
<gene>
    <name evidence="18" type="ORF">N658DRAFT_87441</name>
</gene>
<protein>
    <recommendedName>
        <fullName evidence="17">CFEM domain-containing protein</fullName>
    </recommendedName>
</protein>
<dbReference type="GO" id="GO:0046872">
    <property type="term" value="F:metal ion binding"/>
    <property type="evidence" value="ECO:0007669"/>
    <property type="project" value="UniProtKB-UniRule"/>
</dbReference>
<keyword evidence="6 15" id="KW-0349">Heme</keyword>
<comment type="caution">
    <text evidence="15">Lacks conserved residue(s) required for the propagation of feature annotation.</text>
</comment>
<dbReference type="PANTHER" id="PTHR37928">
    <property type="entry name" value="CFEM DOMAIN PROTEIN (AFU_ORTHOLOGUE AFUA_6G14090)"/>
    <property type="match status" value="1"/>
</dbReference>
<dbReference type="GO" id="GO:0005576">
    <property type="term" value="C:extracellular region"/>
    <property type="evidence" value="ECO:0007669"/>
    <property type="project" value="UniProtKB-SubCell"/>
</dbReference>
<evidence type="ECO:0000256" key="2">
    <source>
        <dbReference type="ARBA" id="ARBA00004613"/>
    </source>
</evidence>
<dbReference type="InterPro" id="IPR008427">
    <property type="entry name" value="Extracellular_membr_CFEM_dom"/>
</dbReference>
<dbReference type="SMART" id="SM00747">
    <property type="entry name" value="CFEM"/>
    <property type="match status" value="1"/>
</dbReference>
<dbReference type="AlphaFoldDB" id="A0AAN6PZN2"/>
<feature type="disulfide bond" evidence="15">
    <location>
        <begin position="201"/>
        <end position="208"/>
    </location>
</feature>
<evidence type="ECO:0000256" key="8">
    <source>
        <dbReference type="ARBA" id="ARBA00022723"/>
    </source>
</evidence>
<dbReference type="PANTHER" id="PTHR37928:SF2">
    <property type="entry name" value="GPI ANCHORED CFEM DOMAIN PROTEIN (AFU_ORTHOLOGUE AFUA_6G10580)"/>
    <property type="match status" value="1"/>
</dbReference>
<dbReference type="GO" id="GO:0005886">
    <property type="term" value="C:plasma membrane"/>
    <property type="evidence" value="ECO:0007669"/>
    <property type="project" value="UniProtKB-SubCell"/>
</dbReference>
<reference evidence="18" key="1">
    <citation type="journal article" date="2023" name="Mol. Phylogenet. Evol.">
        <title>Genome-scale phylogeny and comparative genomics of the fungal order Sordariales.</title>
        <authorList>
            <person name="Hensen N."/>
            <person name="Bonometti L."/>
            <person name="Westerberg I."/>
            <person name="Brannstrom I.O."/>
            <person name="Guillou S."/>
            <person name="Cros-Aarteil S."/>
            <person name="Calhoun S."/>
            <person name="Haridas S."/>
            <person name="Kuo A."/>
            <person name="Mondo S."/>
            <person name="Pangilinan J."/>
            <person name="Riley R."/>
            <person name="LaButti K."/>
            <person name="Andreopoulos B."/>
            <person name="Lipzen A."/>
            <person name="Chen C."/>
            <person name="Yan M."/>
            <person name="Daum C."/>
            <person name="Ng V."/>
            <person name="Clum A."/>
            <person name="Steindorff A."/>
            <person name="Ohm R.A."/>
            <person name="Martin F."/>
            <person name="Silar P."/>
            <person name="Natvig D.O."/>
            <person name="Lalanne C."/>
            <person name="Gautier V."/>
            <person name="Ament-Velasquez S.L."/>
            <person name="Kruys A."/>
            <person name="Hutchinson M.I."/>
            <person name="Powell A.J."/>
            <person name="Barry K."/>
            <person name="Miller A.N."/>
            <person name="Grigoriev I.V."/>
            <person name="Debuchy R."/>
            <person name="Gladieux P."/>
            <person name="Hiltunen Thoren M."/>
            <person name="Johannesson H."/>
        </authorList>
    </citation>
    <scope>NUCLEOTIDE SEQUENCE</scope>
    <source>
        <strain evidence="18">CBS 757.83</strain>
    </source>
</reference>
<evidence type="ECO:0000256" key="6">
    <source>
        <dbReference type="ARBA" id="ARBA00022617"/>
    </source>
</evidence>
<feature type="binding site" description="axial binding residue" evidence="15">
    <location>
        <position position="205"/>
    </location>
    <ligand>
        <name>heme</name>
        <dbReference type="ChEBI" id="CHEBI:30413"/>
    </ligand>
    <ligandPart>
        <name>Fe</name>
        <dbReference type="ChEBI" id="CHEBI:18248"/>
    </ligandPart>
</feature>
<evidence type="ECO:0000256" key="12">
    <source>
        <dbReference type="ARBA" id="ARBA00023157"/>
    </source>
</evidence>
<keyword evidence="14" id="KW-0449">Lipoprotein</keyword>
<dbReference type="Proteomes" id="UP001305647">
    <property type="component" value="Unassembled WGS sequence"/>
</dbReference>
<evidence type="ECO:0000256" key="3">
    <source>
        <dbReference type="ARBA" id="ARBA00010031"/>
    </source>
</evidence>
<evidence type="ECO:0000256" key="4">
    <source>
        <dbReference type="ARBA" id="ARBA00022475"/>
    </source>
</evidence>
<comment type="caution">
    <text evidence="18">The sequence shown here is derived from an EMBL/GenBank/DDBJ whole genome shotgun (WGS) entry which is preliminary data.</text>
</comment>
<name>A0AAN6PZN2_9PEZI</name>
<feature type="domain" description="CFEM" evidence="17">
    <location>
        <begin position="157"/>
        <end position="271"/>
    </location>
</feature>
<proteinExistence type="inferred from homology"/>
<evidence type="ECO:0000256" key="16">
    <source>
        <dbReference type="SAM" id="MobiDB-lite"/>
    </source>
</evidence>
<evidence type="ECO:0000256" key="9">
    <source>
        <dbReference type="ARBA" id="ARBA00022729"/>
    </source>
</evidence>
<evidence type="ECO:0000256" key="10">
    <source>
        <dbReference type="ARBA" id="ARBA00023004"/>
    </source>
</evidence>
<dbReference type="PROSITE" id="PS52012">
    <property type="entry name" value="CFEM"/>
    <property type="match status" value="1"/>
</dbReference>
<keyword evidence="9" id="KW-0732">Signal</keyword>
<evidence type="ECO:0000256" key="7">
    <source>
        <dbReference type="ARBA" id="ARBA00022622"/>
    </source>
</evidence>
<dbReference type="InterPro" id="IPR051735">
    <property type="entry name" value="CFEM_domain"/>
</dbReference>
<keyword evidence="11" id="KW-0472">Membrane</keyword>
<evidence type="ECO:0000259" key="17">
    <source>
        <dbReference type="PROSITE" id="PS52012"/>
    </source>
</evidence>
<evidence type="ECO:0000256" key="13">
    <source>
        <dbReference type="ARBA" id="ARBA00023180"/>
    </source>
</evidence>
<keyword evidence="8 15" id="KW-0479">Metal-binding</keyword>
<evidence type="ECO:0000256" key="14">
    <source>
        <dbReference type="ARBA" id="ARBA00023288"/>
    </source>
</evidence>
<feature type="region of interest" description="Disordered" evidence="16">
    <location>
        <begin position="267"/>
        <end position="325"/>
    </location>
</feature>